<dbReference type="RefSeq" id="WP_367975433.1">
    <property type="nucleotide sequence ID" value="NZ_JBFPEQ010000001.1"/>
</dbReference>
<comment type="caution">
    <text evidence="1">The sequence shown here is derived from an EMBL/GenBank/DDBJ whole genome shotgun (WGS) entry which is preliminary data.</text>
</comment>
<reference evidence="1 2" key="1">
    <citation type="submission" date="2024-07" db="EMBL/GenBank/DDBJ databases">
        <authorList>
            <person name="Yun M."/>
        </authorList>
    </citation>
    <scope>NUCLEOTIDE SEQUENCE [LARGE SCALE GENOMIC DNA]</scope>
    <source>
        <strain evidence="1 2">MS01</strain>
    </source>
</reference>
<dbReference type="EMBL" id="JBFPER010000001">
    <property type="protein sequence ID" value="MEX0381603.1"/>
    <property type="molecule type" value="Genomic_DNA"/>
</dbReference>
<proteinExistence type="predicted"/>
<dbReference type="Proteomes" id="UP001556617">
    <property type="component" value="Unassembled WGS sequence"/>
</dbReference>
<dbReference type="SUPFAM" id="SSF51735">
    <property type="entry name" value="NAD(P)-binding Rossmann-fold domains"/>
    <property type="match status" value="1"/>
</dbReference>
<gene>
    <name evidence="1" type="ORF">AB3K24_09710</name>
</gene>
<dbReference type="Gene3D" id="3.40.50.720">
    <property type="entry name" value="NAD(P)-binding Rossmann-like Domain"/>
    <property type="match status" value="1"/>
</dbReference>
<dbReference type="Pfam" id="PF00106">
    <property type="entry name" value="adh_short"/>
    <property type="match status" value="1"/>
</dbReference>
<evidence type="ECO:0000313" key="2">
    <source>
        <dbReference type="Proteomes" id="UP001556617"/>
    </source>
</evidence>
<keyword evidence="2" id="KW-1185">Reference proteome</keyword>
<name>A0ABV3S578_9LACO</name>
<dbReference type="InterPro" id="IPR002347">
    <property type="entry name" value="SDR_fam"/>
</dbReference>
<dbReference type="InterPro" id="IPR036291">
    <property type="entry name" value="NAD(P)-bd_dom_sf"/>
</dbReference>
<protein>
    <submittedName>
        <fullName evidence="1">SDR family NAD(P)-dependent oxidoreductase</fullName>
    </submittedName>
</protein>
<accession>A0ABV3S578</accession>
<sequence length="51" mass="5538">MVESSLKKTVLITGSSRGIGLAIAKEFDKHDFHVILHGRHSITSATASKFD</sequence>
<evidence type="ECO:0000313" key="1">
    <source>
        <dbReference type="EMBL" id="MEX0381603.1"/>
    </source>
</evidence>
<organism evidence="1 2">
    <name type="scientific">Leuconostoc aquikimchii</name>
    <dbReference type="NCBI Taxonomy" id="3236804"/>
    <lineage>
        <taxon>Bacteria</taxon>
        <taxon>Bacillati</taxon>
        <taxon>Bacillota</taxon>
        <taxon>Bacilli</taxon>
        <taxon>Lactobacillales</taxon>
        <taxon>Lactobacillaceae</taxon>
        <taxon>Leuconostoc</taxon>
    </lineage>
</organism>